<dbReference type="GO" id="GO:0006449">
    <property type="term" value="P:regulation of translational termination"/>
    <property type="evidence" value="ECO:0007669"/>
    <property type="project" value="TreeGrafter"/>
</dbReference>
<gene>
    <name evidence="2" type="ORF">METZ01_LOCUS371545</name>
</gene>
<feature type="domain" description="Prolyl 4-hydroxylase alpha subunit Fe(2+) 2OG dioxygenase" evidence="1">
    <location>
        <begin position="115"/>
        <end position="214"/>
    </location>
</feature>
<dbReference type="EMBL" id="UINC01134881">
    <property type="protein sequence ID" value="SVD18691.1"/>
    <property type="molecule type" value="Genomic_DNA"/>
</dbReference>
<dbReference type="Gene3D" id="2.60.120.620">
    <property type="entry name" value="q2cbj1_9rhob like domain"/>
    <property type="match status" value="1"/>
</dbReference>
<sequence length="216" mass="25368">MEKIINKEVKFYQQVKQSHSEYKKAEPFPHCVIDNLINEKLLKQVSSEFKINKSDSINFDNPNEKKIASIGWENFGYQSKKLIKYLNSKHFVDFLEKLTGINGLIPDETLEGGGFHEIERGGFLKIHADFNKHSVSNFDRRLNVLLFINEEWSQEWRGDFEMWSRDAKTCVKKISPIFNRMVIFSTTDYSFHGHPDPLDCPEGIFRRSIALYYYTV</sequence>
<dbReference type="GO" id="GO:0005737">
    <property type="term" value="C:cytoplasm"/>
    <property type="evidence" value="ECO:0007669"/>
    <property type="project" value="TreeGrafter"/>
</dbReference>
<proteinExistence type="predicted"/>
<dbReference type="PANTHER" id="PTHR12117">
    <property type="entry name" value="HISTONE ACETYLTRANSFERASE COMPLEX"/>
    <property type="match status" value="1"/>
</dbReference>
<reference evidence="2" key="1">
    <citation type="submission" date="2018-05" db="EMBL/GenBank/DDBJ databases">
        <authorList>
            <person name="Lanie J.A."/>
            <person name="Ng W.-L."/>
            <person name="Kazmierczak K.M."/>
            <person name="Andrzejewski T.M."/>
            <person name="Davidsen T.M."/>
            <person name="Wayne K.J."/>
            <person name="Tettelin H."/>
            <person name="Glass J.I."/>
            <person name="Rusch D."/>
            <person name="Podicherti R."/>
            <person name="Tsui H.-C.T."/>
            <person name="Winkler M.E."/>
        </authorList>
    </citation>
    <scope>NUCLEOTIDE SEQUENCE</scope>
</reference>
<accession>A0A382TBE5</accession>
<protein>
    <recommendedName>
        <fullName evidence="1">Prolyl 4-hydroxylase alpha subunit Fe(2+) 2OG dioxygenase domain-containing protein</fullName>
    </recommendedName>
</protein>
<name>A0A382TBE5_9ZZZZ</name>
<dbReference type="AlphaFoldDB" id="A0A382TBE5"/>
<feature type="non-terminal residue" evidence="2">
    <location>
        <position position="216"/>
    </location>
</feature>
<dbReference type="GO" id="GO:0031543">
    <property type="term" value="F:peptidyl-proline dioxygenase activity"/>
    <property type="evidence" value="ECO:0007669"/>
    <property type="project" value="TreeGrafter"/>
</dbReference>
<dbReference type="InterPro" id="IPR051842">
    <property type="entry name" value="uS12_prolyl_hydroxylase"/>
</dbReference>
<evidence type="ECO:0000259" key="1">
    <source>
        <dbReference type="Pfam" id="PF13640"/>
    </source>
</evidence>
<dbReference type="InterPro" id="IPR044862">
    <property type="entry name" value="Pro_4_hyd_alph_FE2OG_OXY"/>
</dbReference>
<dbReference type="PANTHER" id="PTHR12117:SF0">
    <property type="entry name" value="PROLYL 3-HYDROXYLASE OGFOD1"/>
    <property type="match status" value="1"/>
</dbReference>
<organism evidence="2">
    <name type="scientific">marine metagenome</name>
    <dbReference type="NCBI Taxonomy" id="408172"/>
    <lineage>
        <taxon>unclassified sequences</taxon>
        <taxon>metagenomes</taxon>
        <taxon>ecological metagenomes</taxon>
    </lineage>
</organism>
<evidence type="ECO:0000313" key="2">
    <source>
        <dbReference type="EMBL" id="SVD18691.1"/>
    </source>
</evidence>
<dbReference type="Pfam" id="PF13640">
    <property type="entry name" value="2OG-FeII_Oxy_3"/>
    <property type="match status" value="1"/>
</dbReference>